<dbReference type="PANTHER" id="PTHR11042">
    <property type="entry name" value="EUKARYOTIC TRANSLATION INITIATION FACTOR 2-ALPHA KINASE EIF2-ALPHA KINASE -RELATED"/>
    <property type="match status" value="1"/>
</dbReference>
<sequence>MHYKLIITEIQLFHVFDDKRGYNVLFVTNNDCVYGLGSNGGGSLGFGHNLPVRSQQLIPKLCDKNIQQFITGVDFVLAITDNKMVFGWGVNDHGQLARPPCSDQCVPEVIEFFINKSIHEICCGYYHSLALTSDGRVYAWGQNMFGQIGCTDVDHGSVYVPKELDFSENCQINSVYCSLYSSFAITTDGQVFSWGRNHWYNLEHNDHNVLTPRIIPGYRNKCSNYLLEMFETIRQLANDQNKTRSCSALNDYNRLFEELGKLGSGSFGTVYKVRKLNDEQHYAIKIIKLKSKLNVGEHDEFYAELNHLVTVRSEYVVKYIDSWFEGNLYYLQMELCSVKKLNVFLRESGQPMNCVEYYISCEIFRELLQCVQYLHELSPQIIHQDLKPDNILVSMCGSQSNGHYFKLCDFGLAAIHNRNAYELTGGKHSAGVGTVGFQAPEVSRGLPYNHLSDVFSLSKIDISDVDPDCPGVYSSNEVLNKSWYNLVEVLAAMYSTPGWTSRPECSHQNWKF</sequence>
<dbReference type="SUPFAM" id="SSF56112">
    <property type="entry name" value="Protein kinase-like (PK-like)"/>
    <property type="match status" value="1"/>
</dbReference>
<keyword evidence="10" id="KW-1185">Reference proteome</keyword>
<dbReference type="PROSITE" id="PS50012">
    <property type="entry name" value="RCC1_3"/>
    <property type="match status" value="2"/>
</dbReference>
<dbReference type="EMBL" id="OC854778">
    <property type="protein sequence ID" value="CAD7620330.1"/>
    <property type="molecule type" value="Genomic_DNA"/>
</dbReference>
<dbReference type="GO" id="GO:0005737">
    <property type="term" value="C:cytoplasm"/>
    <property type="evidence" value="ECO:0007669"/>
    <property type="project" value="TreeGrafter"/>
</dbReference>
<name>A0A7R9KCU5_9ACAR</name>
<dbReference type="PROSITE" id="PS00107">
    <property type="entry name" value="PROTEIN_KINASE_ATP"/>
    <property type="match status" value="1"/>
</dbReference>
<dbReference type="GO" id="GO:0005524">
    <property type="term" value="F:ATP binding"/>
    <property type="evidence" value="ECO:0007669"/>
    <property type="project" value="UniProtKB-UniRule"/>
</dbReference>
<dbReference type="CDD" id="cd00180">
    <property type="entry name" value="PKc"/>
    <property type="match status" value="1"/>
</dbReference>
<proteinExistence type="inferred from homology"/>
<dbReference type="PROSITE" id="PS00626">
    <property type="entry name" value="RCC1_2"/>
    <property type="match status" value="1"/>
</dbReference>
<keyword evidence="1" id="KW-0808">Transferase</keyword>
<dbReference type="OrthoDB" id="6485644at2759"/>
<dbReference type="InterPro" id="IPR000719">
    <property type="entry name" value="Prot_kinase_dom"/>
</dbReference>
<dbReference type="Pfam" id="PF13540">
    <property type="entry name" value="RCC1_2"/>
    <property type="match status" value="2"/>
</dbReference>
<dbReference type="Gene3D" id="3.30.200.20">
    <property type="entry name" value="Phosphorylase Kinase, domain 1"/>
    <property type="match status" value="1"/>
</dbReference>
<dbReference type="AlphaFoldDB" id="A0A7R9KCU5"/>
<keyword evidence="4 7" id="KW-0067">ATP-binding</keyword>
<dbReference type="Gene3D" id="2.130.10.30">
    <property type="entry name" value="Regulator of chromosome condensation 1/beta-lactamase-inhibitor protein II"/>
    <property type="match status" value="1"/>
</dbReference>
<evidence type="ECO:0000256" key="5">
    <source>
        <dbReference type="ARBA" id="ARBA00037982"/>
    </source>
</evidence>
<feature type="binding site" evidence="7">
    <location>
        <position position="285"/>
    </location>
    <ligand>
        <name>ATP</name>
        <dbReference type="ChEBI" id="CHEBI:30616"/>
    </ligand>
</feature>
<reference evidence="9" key="1">
    <citation type="submission" date="2020-11" db="EMBL/GenBank/DDBJ databases">
        <authorList>
            <person name="Tran Van P."/>
        </authorList>
    </citation>
    <scope>NUCLEOTIDE SEQUENCE</scope>
</reference>
<dbReference type="InterPro" id="IPR008271">
    <property type="entry name" value="Ser/Thr_kinase_AS"/>
</dbReference>
<dbReference type="SMART" id="SM00220">
    <property type="entry name" value="S_TKc"/>
    <property type="match status" value="1"/>
</dbReference>
<evidence type="ECO:0000313" key="9">
    <source>
        <dbReference type="EMBL" id="CAD7620330.1"/>
    </source>
</evidence>
<protein>
    <recommendedName>
        <fullName evidence="8">Protein kinase domain-containing protein</fullName>
    </recommendedName>
</protein>
<evidence type="ECO:0000256" key="3">
    <source>
        <dbReference type="ARBA" id="ARBA00022777"/>
    </source>
</evidence>
<evidence type="ECO:0000259" key="8">
    <source>
        <dbReference type="PROSITE" id="PS50011"/>
    </source>
</evidence>
<dbReference type="PRINTS" id="PR00633">
    <property type="entry name" value="RCCNDNSATION"/>
</dbReference>
<evidence type="ECO:0000256" key="4">
    <source>
        <dbReference type="ARBA" id="ARBA00022840"/>
    </source>
</evidence>
<evidence type="ECO:0000313" key="10">
    <source>
        <dbReference type="Proteomes" id="UP000759131"/>
    </source>
</evidence>
<dbReference type="Gene3D" id="1.10.510.10">
    <property type="entry name" value="Transferase(Phosphotransferase) domain 1"/>
    <property type="match status" value="1"/>
</dbReference>
<evidence type="ECO:0000256" key="6">
    <source>
        <dbReference type="PROSITE-ProRule" id="PRU00235"/>
    </source>
</evidence>
<feature type="domain" description="Protein kinase" evidence="8">
    <location>
        <begin position="256"/>
        <end position="512"/>
    </location>
</feature>
<dbReference type="InterPro" id="IPR011009">
    <property type="entry name" value="Kinase-like_dom_sf"/>
</dbReference>
<dbReference type="PROSITE" id="PS00108">
    <property type="entry name" value="PROTEIN_KINASE_ST"/>
    <property type="match status" value="1"/>
</dbReference>
<dbReference type="EMBL" id="CAJPIZ010000203">
    <property type="protein sequence ID" value="CAG2100760.1"/>
    <property type="molecule type" value="Genomic_DNA"/>
</dbReference>
<dbReference type="InterPro" id="IPR017441">
    <property type="entry name" value="Protein_kinase_ATP_BS"/>
</dbReference>
<feature type="repeat" description="RCC1" evidence="6">
    <location>
        <begin position="135"/>
        <end position="188"/>
    </location>
</feature>
<dbReference type="PROSITE" id="PS50011">
    <property type="entry name" value="PROTEIN_KINASE_DOM"/>
    <property type="match status" value="1"/>
</dbReference>
<dbReference type="Pfam" id="PF00069">
    <property type="entry name" value="Pkinase"/>
    <property type="match status" value="1"/>
</dbReference>
<dbReference type="InterPro" id="IPR050339">
    <property type="entry name" value="CC_SR_Kinase"/>
</dbReference>
<accession>A0A7R9KCU5</accession>
<keyword evidence="3" id="KW-0418">Kinase</keyword>
<dbReference type="InterPro" id="IPR000408">
    <property type="entry name" value="Reg_chr_condens"/>
</dbReference>
<evidence type="ECO:0000256" key="1">
    <source>
        <dbReference type="ARBA" id="ARBA00022679"/>
    </source>
</evidence>
<evidence type="ECO:0000256" key="7">
    <source>
        <dbReference type="PROSITE-ProRule" id="PRU10141"/>
    </source>
</evidence>
<keyword evidence="2 7" id="KW-0547">Nucleotide-binding</keyword>
<dbReference type="SUPFAM" id="SSF50985">
    <property type="entry name" value="RCC1/BLIP-II"/>
    <property type="match status" value="1"/>
</dbReference>
<feature type="repeat" description="RCC1" evidence="6">
    <location>
        <begin position="83"/>
        <end position="134"/>
    </location>
</feature>
<organism evidence="9">
    <name type="scientific">Medioppia subpectinata</name>
    <dbReference type="NCBI Taxonomy" id="1979941"/>
    <lineage>
        <taxon>Eukaryota</taxon>
        <taxon>Metazoa</taxon>
        <taxon>Ecdysozoa</taxon>
        <taxon>Arthropoda</taxon>
        <taxon>Chelicerata</taxon>
        <taxon>Arachnida</taxon>
        <taxon>Acari</taxon>
        <taxon>Acariformes</taxon>
        <taxon>Sarcoptiformes</taxon>
        <taxon>Oribatida</taxon>
        <taxon>Brachypylina</taxon>
        <taxon>Oppioidea</taxon>
        <taxon>Oppiidae</taxon>
        <taxon>Medioppia</taxon>
    </lineage>
</organism>
<dbReference type="GO" id="GO:0004672">
    <property type="term" value="F:protein kinase activity"/>
    <property type="evidence" value="ECO:0007669"/>
    <property type="project" value="InterPro"/>
</dbReference>
<evidence type="ECO:0000256" key="2">
    <source>
        <dbReference type="ARBA" id="ARBA00022741"/>
    </source>
</evidence>
<dbReference type="GO" id="GO:0005634">
    <property type="term" value="C:nucleus"/>
    <property type="evidence" value="ECO:0007669"/>
    <property type="project" value="TreeGrafter"/>
</dbReference>
<comment type="similarity">
    <text evidence="5">Belongs to the protein kinase superfamily. Ser/Thr protein kinase family. GCN2 subfamily.</text>
</comment>
<gene>
    <name evidence="9" type="ORF">OSB1V03_LOCUS820</name>
</gene>
<dbReference type="Proteomes" id="UP000759131">
    <property type="component" value="Unassembled WGS sequence"/>
</dbReference>
<dbReference type="InterPro" id="IPR009091">
    <property type="entry name" value="RCC1/BLIP-II"/>
</dbReference>